<protein>
    <submittedName>
        <fullName evidence="1">Uncharacterized protein</fullName>
    </submittedName>
</protein>
<dbReference type="Proteomes" id="UP000334820">
    <property type="component" value="Unassembled WGS sequence"/>
</dbReference>
<evidence type="ECO:0000313" key="2">
    <source>
        <dbReference type="Proteomes" id="UP000334820"/>
    </source>
</evidence>
<comment type="caution">
    <text evidence="1">The sequence shown here is derived from an EMBL/GenBank/DDBJ whole genome shotgun (WGS) entry which is preliminary data.</text>
</comment>
<accession>A0A5J4K587</accession>
<keyword evidence="2" id="KW-1185">Reference proteome</keyword>
<proteinExistence type="predicted"/>
<dbReference type="AlphaFoldDB" id="A0A5J4K587"/>
<evidence type="ECO:0000313" key="1">
    <source>
        <dbReference type="EMBL" id="GER81887.1"/>
    </source>
</evidence>
<gene>
    <name evidence="1" type="ORF">KTAU_05250</name>
</gene>
<sequence length="46" mass="4834">MKAAKARSSAASIRLTSGGKLGKTERGRCCCCGKDRLSFLGSVQSR</sequence>
<dbReference type="EMBL" id="BKZV01000001">
    <property type="protein sequence ID" value="GER81887.1"/>
    <property type="molecule type" value="Genomic_DNA"/>
</dbReference>
<organism evidence="1 2">
    <name type="scientific">Thermogemmatispora aurantia</name>
    <dbReference type="NCBI Taxonomy" id="2045279"/>
    <lineage>
        <taxon>Bacteria</taxon>
        <taxon>Bacillati</taxon>
        <taxon>Chloroflexota</taxon>
        <taxon>Ktedonobacteria</taxon>
        <taxon>Thermogemmatisporales</taxon>
        <taxon>Thermogemmatisporaceae</taxon>
        <taxon>Thermogemmatispora</taxon>
    </lineage>
</organism>
<reference evidence="1 2" key="1">
    <citation type="journal article" date="2019" name="Int. J. Syst. Evol. Microbiol.">
        <title>Thermogemmatispora aurantia sp. nov. and Thermogemmatispora argillosa sp. nov., within the class Ktedonobacteria, and emended description of the genus Thermogemmatispora.</title>
        <authorList>
            <person name="Zheng Y."/>
            <person name="Wang C.M."/>
            <person name="Sakai Y."/>
            <person name="Abe K."/>
            <person name="Yokota A."/>
            <person name="Yabe S."/>
        </authorList>
    </citation>
    <scope>NUCLEOTIDE SEQUENCE [LARGE SCALE GENOMIC DNA]</scope>
    <source>
        <strain evidence="1 2">A1-2</strain>
    </source>
</reference>
<name>A0A5J4K587_9CHLR</name>